<reference evidence="1 2" key="1">
    <citation type="journal article" date="2020" name="ISME J.">
        <title>Uncovering the hidden diversity of litter-decomposition mechanisms in mushroom-forming fungi.</title>
        <authorList>
            <person name="Floudas D."/>
            <person name="Bentzer J."/>
            <person name="Ahren D."/>
            <person name="Johansson T."/>
            <person name="Persson P."/>
            <person name="Tunlid A."/>
        </authorList>
    </citation>
    <scope>NUCLEOTIDE SEQUENCE [LARGE SCALE GENOMIC DNA]</scope>
    <source>
        <strain evidence="1 2">CBS 291.85</strain>
    </source>
</reference>
<protein>
    <recommendedName>
        <fullName evidence="3">F-box domain-containing protein</fullName>
    </recommendedName>
</protein>
<gene>
    <name evidence="1" type="ORF">D9758_010842</name>
</gene>
<dbReference type="SUPFAM" id="SSF52047">
    <property type="entry name" value="RNI-like"/>
    <property type="match status" value="1"/>
</dbReference>
<evidence type="ECO:0008006" key="3">
    <source>
        <dbReference type="Google" id="ProtNLM"/>
    </source>
</evidence>
<dbReference type="Proteomes" id="UP000559256">
    <property type="component" value="Unassembled WGS sequence"/>
</dbReference>
<sequence>MDTLLDSAIAPSRFEDLLKSNDPPLDSEVAILIAQLGATLSRLANSRRERSDLEGMIVQYKLILTPMRRVPNDVLAEIFSVVNRIEYEDQYESYHWEATYNYPFNDIASFQQAPWTLSHVCGRWRSLSLSLPLLWSHIHFRFGDYSSEIRRAPHLLLQLERSRDVSLDLILEQVPSDEHGILAMLLVHAPRWRHLTFSAEALDTLMMFSLTPMPFRSLQFLNISCDTEPEIAPAIPRYFKGPFSSADALRQVKLSGMANPHILGIPWSQLDSLFLDGMSSWRNTFAVLRRLARAVEVTLVLSFIEEDVDEEDGDDKEEDGDRTSILWPHVQTLKLQCFVPDDAARLLGLLDAPSMQIFIMPTMLVPFPDYSSCILFIRRSFPPLQQLTISVQNIDSGFSNVLRHIPSLLELHLQQIASITDDFLHSLVYSQNQSLVLVPDLTTLELDWQPWEDFLPLNLVLMTEVIESRSGIFMDEQASSRIRPLQKVQIDFGYLMGDEEDAMRDMKLEMFKSSLVSFCTLHHLNIELDLSWHP</sequence>
<dbReference type="EMBL" id="JAACJM010000027">
    <property type="protein sequence ID" value="KAF5365468.1"/>
    <property type="molecule type" value="Genomic_DNA"/>
</dbReference>
<accession>A0A8H5LQ85</accession>
<dbReference type="OrthoDB" id="3365698at2759"/>
<organism evidence="1 2">
    <name type="scientific">Tetrapyrgos nigripes</name>
    <dbReference type="NCBI Taxonomy" id="182062"/>
    <lineage>
        <taxon>Eukaryota</taxon>
        <taxon>Fungi</taxon>
        <taxon>Dikarya</taxon>
        <taxon>Basidiomycota</taxon>
        <taxon>Agaricomycotina</taxon>
        <taxon>Agaricomycetes</taxon>
        <taxon>Agaricomycetidae</taxon>
        <taxon>Agaricales</taxon>
        <taxon>Marasmiineae</taxon>
        <taxon>Marasmiaceae</taxon>
        <taxon>Tetrapyrgos</taxon>
    </lineage>
</organism>
<comment type="caution">
    <text evidence="1">The sequence shown here is derived from an EMBL/GenBank/DDBJ whole genome shotgun (WGS) entry which is preliminary data.</text>
</comment>
<name>A0A8H5LQ85_9AGAR</name>
<evidence type="ECO:0000313" key="2">
    <source>
        <dbReference type="Proteomes" id="UP000559256"/>
    </source>
</evidence>
<proteinExistence type="predicted"/>
<dbReference type="AlphaFoldDB" id="A0A8H5LQ85"/>
<keyword evidence="2" id="KW-1185">Reference proteome</keyword>
<evidence type="ECO:0000313" key="1">
    <source>
        <dbReference type="EMBL" id="KAF5365468.1"/>
    </source>
</evidence>